<dbReference type="InterPro" id="IPR019956">
    <property type="entry name" value="Ubiquitin_dom"/>
</dbReference>
<proteinExistence type="predicted"/>
<evidence type="ECO:0000259" key="2">
    <source>
        <dbReference type="PROSITE" id="PS50053"/>
    </source>
</evidence>
<dbReference type="PROSITE" id="PS50053">
    <property type="entry name" value="UBIQUITIN_2"/>
    <property type="match status" value="1"/>
</dbReference>
<feature type="region of interest" description="Disordered" evidence="1">
    <location>
        <begin position="392"/>
        <end position="416"/>
    </location>
</feature>
<dbReference type="PANTHER" id="PTHR10666">
    <property type="entry name" value="UBIQUITIN"/>
    <property type="match status" value="1"/>
</dbReference>
<evidence type="ECO:0000313" key="3">
    <source>
        <dbReference type="EMBL" id="CAF3562074.1"/>
    </source>
</evidence>
<evidence type="ECO:0000313" key="4">
    <source>
        <dbReference type="Proteomes" id="UP000663868"/>
    </source>
</evidence>
<dbReference type="Gene3D" id="3.10.20.90">
    <property type="entry name" value="Phosphatidylinositol 3-kinase Catalytic Subunit, Chain A, domain 1"/>
    <property type="match status" value="1"/>
</dbReference>
<feature type="compositionally biased region" description="Acidic residues" evidence="1">
    <location>
        <begin position="394"/>
        <end position="405"/>
    </location>
</feature>
<sequence>MAAADVISNIPSSFIYEDLVSQVQAIQYQIIEMENSINNQLQIDKKVRNELKSRSLTFIDPFGNRTTNNYMDHESISKIIRDFKETYVPKYLHQWIRIGTKNDDIISPLDESELKSTVSQYENGQEFVSYGEIPVFIGKYEDFQPQRIVINMLLTDNIEKIKLKIKQRRLRPPADFELKSCIIDPNKKPNISNWKQGTILKSEETIMSSQLYQNNCVVLAKIIRKKIDNGSSRDFQIFVTNITGRIITLTVNSEMNVFEVKKLIQNVTGVSCDYQRFICGGMQPEDEEILSDYGISDKGTIHSVLTLRGGMYHFTSGRQDFHKVPRENVNTIRKVLTFKFKDMNDTQQLSLFELQNSILQAKTVLSILYREIKHIPTTNNIPDLKNIILQLPNDNEDNSDDDENNDLYYDAQDSVP</sequence>
<protein>
    <recommendedName>
        <fullName evidence="2">Ubiquitin-like domain-containing protein</fullName>
    </recommendedName>
</protein>
<name>A0A818KKS5_9BILA</name>
<accession>A0A818KKS5</accession>
<feature type="domain" description="Ubiquitin-like" evidence="2">
    <location>
        <begin position="235"/>
        <end position="310"/>
    </location>
</feature>
<comment type="caution">
    <text evidence="3">The sequence shown here is derived from an EMBL/GenBank/DDBJ whole genome shotgun (WGS) entry which is preliminary data.</text>
</comment>
<dbReference type="PRINTS" id="PR00348">
    <property type="entry name" value="UBIQUITIN"/>
</dbReference>
<dbReference type="SUPFAM" id="SSF54236">
    <property type="entry name" value="Ubiquitin-like"/>
    <property type="match status" value="1"/>
</dbReference>
<dbReference type="AlphaFoldDB" id="A0A818KKS5"/>
<gene>
    <name evidence="3" type="ORF">KXQ929_LOCUS3195</name>
</gene>
<dbReference type="Pfam" id="PF00240">
    <property type="entry name" value="ubiquitin"/>
    <property type="match status" value="1"/>
</dbReference>
<organism evidence="3 4">
    <name type="scientific">Adineta steineri</name>
    <dbReference type="NCBI Taxonomy" id="433720"/>
    <lineage>
        <taxon>Eukaryota</taxon>
        <taxon>Metazoa</taxon>
        <taxon>Spiralia</taxon>
        <taxon>Gnathifera</taxon>
        <taxon>Rotifera</taxon>
        <taxon>Eurotatoria</taxon>
        <taxon>Bdelloidea</taxon>
        <taxon>Adinetida</taxon>
        <taxon>Adinetidae</taxon>
        <taxon>Adineta</taxon>
    </lineage>
</organism>
<dbReference type="InterPro" id="IPR029071">
    <property type="entry name" value="Ubiquitin-like_domsf"/>
</dbReference>
<dbReference type="Proteomes" id="UP000663868">
    <property type="component" value="Unassembled WGS sequence"/>
</dbReference>
<dbReference type="InterPro" id="IPR050158">
    <property type="entry name" value="Ubiquitin_ubiquitin-like"/>
</dbReference>
<reference evidence="3" key="1">
    <citation type="submission" date="2021-02" db="EMBL/GenBank/DDBJ databases">
        <authorList>
            <person name="Nowell W R."/>
        </authorList>
    </citation>
    <scope>NUCLEOTIDE SEQUENCE</scope>
</reference>
<dbReference type="SMART" id="SM00213">
    <property type="entry name" value="UBQ"/>
    <property type="match status" value="1"/>
</dbReference>
<dbReference type="EMBL" id="CAJOBB010000101">
    <property type="protein sequence ID" value="CAF3562074.1"/>
    <property type="molecule type" value="Genomic_DNA"/>
</dbReference>
<dbReference type="InterPro" id="IPR000626">
    <property type="entry name" value="Ubiquitin-like_dom"/>
</dbReference>
<evidence type="ECO:0000256" key="1">
    <source>
        <dbReference type="SAM" id="MobiDB-lite"/>
    </source>
</evidence>